<dbReference type="EMBL" id="CM026433">
    <property type="protein sequence ID" value="KAG0554089.1"/>
    <property type="molecule type" value="Genomic_DNA"/>
</dbReference>
<dbReference type="InterPro" id="IPR045495">
    <property type="entry name" value="PI4K_N"/>
</dbReference>
<evidence type="ECO:0000313" key="10">
    <source>
        <dbReference type="Proteomes" id="UP000822688"/>
    </source>
</evidence>
<keyword evidence="10" id="KW-1185">Reference proteome</keyword>
<dbReference type="InterPro" id="IPR036940">
    <property type="entry name" value="PI3/4_kinase_cat_sf"/>
</dbReference>
<dbReference type="Pfam" id="PF19274">
    <property type="entry name" value="PI4K_N"/>
    <property type="match status" value="1"/>
</dbReference>
<dbReference type="GO" id="GO:0004430">
    <property type="term" value="F:1-phosphatidylinositol 4-kinase activity"/>
    <property type="evidence" value="ECO:0007669"/>
    <property type="project" value="UniProtKB-EC"/>
</dbReference>
<feature type="domain" description="PI3K/PI4K catalytic" evidence="7">
    <location>
        <begin position="1739"/>
        <end position="2017"/>
    </location>
</feature>
<name>A0A8T0G7T7_CERPU</name>
<dbReference type="InterPro" id="IPR018936">
    <property type="entry name" value="PI3/4_kinase_CS"/>
</dbReference>
<dbReference type="GO" id="GO:0048015">
    <property type="term" value="P:phosphatidylinositol-mediated signaling"/>
    <property type="evidence" value="ECO:0007669"/>
    <property type="project" value="TreeGrafter"/>
</dbReference>
<dbReference type="PROSITE" id="PS51545">
    <property type="entry name" value="PIK_HELICAL"/>
    <property type="match status" value="1"/>
</dbReference>
<dbReference type="InterPro" id="IPR000403">
    <property type="entry name" value="PI3/4_kinase_cat_dom"/>
</dbReference>
<dbReference type="GO" id="GO:0046854">
    <property type="term" value="P:phosphatidylinositol phosphate biosynthetic process"/>
    <property type="evidence" value="ECO:0007669"/>
    <property type="project" value="InterPro"/>
</dbReference>
<dbReference type="InterPro" id="IPR001263">
    <property type="entry name" value="PI3K_accessory_dom"/>
</dbReference>
<evidence type="ECO:0000259" key="8">
    <source>
        <dbReference type="PROSITE" id="PS51545"/>
    </source>
</evidence>
<evidence type="ECO:0000256" key="3">
    <source>
        <dbReference type="ARBA" id="ARBA00012169"/>
    </source>
</evidence>
<comment type="subcellular location">
    <subcellularLocation>
        <location evidence="1">Membrane</location>
        <topology evidence="1">Peripheral membrane protein</topology>
    </subcellularLocation>
</comment>
<dbReference type="CDD" id="cd05167">
    <property type="entry name" value="PI4Kc_III_alpha"/>
    <property type="match status" value="1"/>
</dbReference>
<keyword evidence="4" id="KW-0808">Transferase</keyword>
<gene>
    <name evidence="9" type="ORF">KC19_12G061500</name>
</gene>
<proteinExistence type="inferred from homology"/>
<dbReference type="Pfam" id="PF00613">
    <property type="entry name" value="PI3Ka"/>
    <property type="match status" value="1"/>
</dbReference>
<sequence>MRALAELCNLLTESRSVPSPEGIAVLQEQCPAPGFTQRVPVQLTGRQFNGILLLTRYVAGTSERDGISEPFSLVLEFLQGVPSIVKDDSPGGPDDLNSYFEELIKHVGEIAKVCPDVSRDSSKVIASFIQNFIADSVQEGSSLMKQNPSLTRVLFSALARGCPTLIADDAERVALCILKHWNVPVESSWAPISLQELTPNGESLTLYHTPENNGTLNMLHREPSIDDPFEVDTDEGDSFHTLQPTLSKFSPGIVDATGHSDKLNGTSKSGRKLQTIFEAETLDALERHDLAIRLLAQVLERVRDNEPLVLQLRAASIRQLRDVALLLKIRKRDWTVDGVPLLAKMNVKLQTAQLACAVQQRFLKPDMNGNLSKSYSNGKLPKTRIRDTLSLLMDVADASIISPWRRLKTSEALVGYLVAVVAQVGALHGTSMFRILLLRFKALLLSACAQVDMSSTSTLLASIVKSVCVLIGEGWNFDETAIKSFLLSLAVYVRERLAKEKKEKEMAAVTQLNVISLLADVAVSLKKSDAVDLILPLFIESLEEGDASVPSLVRLQVLNALARMACFGCYKSYREIAVQLTRNYVNRLSTLESAYSRLAPELATECEETLPTALLYVSQSLKDPSMRTDYRQRLLILCSDVGLATDSKEGRSGQQLLGPLLPAVAEICSDLDPAEEMEPQQLKLLRSLWFYIAFFGLAPPILKVPMSSKSASLSRSQVTMSRSRQTMNGMYAISGPYLLSPDWSAAVCRLALATPPLVVNSMKWLEDEQELGALHNLNSRRGGNNEKAQVIQRTMLSAALGGQVDVASMSTISGVKATYLLAVVFLETLRMSRQGGILNGKDITGNRRSALNCIFKYLETSSRNPAVDQCLSTIVYRAFGAALTWLEDEQFFSGDDLEIKQRILTAHACCLISHATHREEPVREMADSLLSQLKNKFPPVLWNKQCLEAMLRLLSEQPPLLSGMDSAAVRDIRELTYQRVQEWITYALLYAPSTTQGLIQEYFRQVTASQNVAHSSNIIALLSDTRLDPSASIMGAVPAVTAATAAAAGGDMSRMDVLSVGITSANVKSKYVGEIAGMKRMLSVSMGGLTLGEMQRTLKTGNVKNEEFLHVELIDRFIQQLQQFITDAQLGLSIDKERYRDACLQAAALLLSNTTSTTEVPSKPTYQLLRLLCWSPAHIFTTEVIETGVFAWTWLFAAAPHFSSLVLAEVVDAWLWTVESRRGLFAAGVSNSGPAMQLRPQLSPGQPGPPLAQDPIEAITAHRLWLGFFLDRFEVIKHSGSDQLLLLMRLLEGSVQTHTHFSSHPGAVGTFFTLLLLGLKTCECLVQSGSPNERVGVQLLRDRIYRAAFEWFAVEPTWHESSVEGMAAAEAQAVSTFTQQLALAQPDTNDHTELPGRSPSRSARLASSAFFPHYTPSSVRPSADLHTQMEIDHPVWGKVDNDSKGSQKQLLCMLCQLELDRLDTWAHPLQVCAIPRLQKTVSERLEDYVKTAWSVDPRIALALVARFPGSAALKAEVSMLVQANIQDLTHIPEALPYFVTPEAVEEDSRVLQWLLHWAPCSLTSALAFLTPAYKGHHRVMAYVLRVMEFYPPERVTFFMPQLVQALRYDQGGLVEGYLMVAASRSNLFAHILIWQLQGEEPPSSDDIKEEHAVEGSALYDIVPKLKQLIIRSFTPEAYDIFLREFRFFDKVTSISGILYQLPKEERRAGIRRELEKIEVEGDNLYLPTAPNKLVRSIRMDSGIPLQSAAKVPIMITFNVVDEDGDPDDIKPQACIFKVGDDCRQDVLALQVIALLKDIWKAIGVNLYVFPYGVLPTGYGRGIIEVVPNTRSRSQMGEVTDGGLFEIFQQEYGPVGSTRFEEAREKFVVSSAGYAVASLLLQPKDRHNGNLLFDNEGRLVHIDFGFILETSPGGNMRFENADFKLSHEMTQLLDPSGSMKSETWNYFVSLCVKGYLAARLHMEGILTTVHLMIDSGLPCFSRGDPIGNLRKRLHPEMSEREAATFMIKTCADAYNKWSTAGYDLIQYLQQGIER</sequence>
<evidence type="ECO:0000256" key="4">
    <source>
        <dbReference type="ARBA" id="ARBA00022679"/>
    </source>
</evidence>
<evidence type="ECO:0000259" key="7">
    <source>
        <dbReference type="PROSITE" id="PS50290"/>
    </source>
</evidence>
<dbReference type="Gene3D" id="1.10.1070.11">
    <property type="entry name" value="Phosphatidylinositol 3-/4-kinase, catalytic domain"/>
    <property type="match status" value="1"/>
</dbReference>
<dbReference type="SUPFAM" id="SSF48371">
    <property type="entry name" value="ARM repeat"/>
    <property type="match status" value="2"/>
</dbReference>
<evidence type="ECO:0000256" key="1">
    <source>
        <dbReference type="ARBA" id="ARBA00004170"/>
    </source>
</evidence>
<evidence type="ECO:0000313" key="9">
    <source>
        <dbReference type="EMBL" id="KAG0554089.1"/>
    </source>
</evidence>
<dbReference type="InterPro" id="IPR015433">
    <property type="entry name" value="PI3/4_kinase"/>
</dbReference>
<dbReference type="FunFam" id="1.10.1070.11:FF:000012">
    <property type="entry name" value="Phosphatidylinositol 4-kinase alpha 1"/>
    <property type="match status" value="1"/>
</dbReference>
<dbReference type="InterPro" id="IPR042236">
    <property type="entry name" value="PI3K_accessory_sf"/>
</dbReference>
<dbReference type="EC" id="2.7.1.67" evidence="3"/>
<dbReference type="Proteomes" id="UP000822688">
    <property type="component" value="Chromosome 12"/>
</dbReference>
<dbReference type="Gene3D" id="1.25.40.70">
    <property type="entry name" value="Phosphatidylinositol 3-kinase, accessory domain (PIK)"/>
    <property type="match status" value="1"/>
</dbReference>
<evidence type="ECO:0000256" key="6">
    <source>
        <dbReference type="ARBA" id="ARBA00023136"/>
    </source>
</evidence>
<keyword evidence="5" id="KW-0418">Kinase</keyword>
<dbReference type="Gene3D" id="3.30.1010.10">
    <property type="entry name" value="Phosphatidylinositol 3-kinase Catalytic Subunit, Chain A, domain 4"/>
    <property type="match status" value="1"/>
</dbReference>
<dbReference type="SMART" id="SM00145">
    <property type="entry name" value="PI3Ka"/>
    <property type="match status" value="1"/>
</dbReference>
<comment type="caution">
    <text evidence="9">The sequence shown here is derived from an EMBL/GenBank/DDBJ whole genome shotgun (WGS) entry which is preliminary data.</text>
</comment>
<dbReference type="PANTHER" id="PTHR10048">
    <property type="entry name" value="PHOSPHATIDYLINOSITOL KINASE"/>
    <property type="match status" value="1"/>
</dbReference>
<keyword evidence="6" id="KW-0472">Membrane</keyword>
<dbReference type="SUPFAM" id="SSF56112">
    <property type="entry name" value="Protein kinase-like (PK-like)"/>
    <property type="match status" value="1"/>
</dbReference>
<evidence type="ECO:0000256" key="5">
    <source>
        <dbReference type="ARBA" id="ARBA00022777"/>
    </source>
</evidence>
<protein>
    <recommendedName>
        <fullName evidence="3">1-phosphatidylinositol 4-kinase</fullName>
        <ecNumber evidence="3">2.7.1.67</ecNumber>
    </recommendedName>
</protein>
<organism evidence="9 10">
    <name type="scientific">Ceratodon purpureus</name>
    <name type="common">Fire moss</name>
    <name type="synonym">Dicranum purpureum</name>
    <dbReference type="NCBI Taxonomy" id="3225"/>
    <lineage>
        <taxon>Eukaryota</taxon>
        <taxon>Viridiplantae</taxon>
        <taxon>Streptophyta</taxon>
        <taxon>Embryophyta</taxon>
        <taxon>Bryophyta</taxon>
        <taxon>Bryophytina</taxon>
        <taxon>Bryopsida</taxon>
        <taxon>Dicranidae</taxon>
        <taxon>Pseudoditrichales</taxon>
        <taxon>Ditrichaceae</taxon>
        <taxon>Ceratodon</taxon>
    </lineage>
</organism>
<dbReference type="FunFam" id="3.30.1010.10:FF:000012">
    <property type="entry name" value="Phosphatidylinositol 4-kinase alpha 1"/>
    <property type="match status" value="1"/>
</dbReference>
<dbReference type="GO" id="GO:0005886">
    <property type="term" value="C:plasma membrane"/>
    <property type="evidence" value="ECO:0007669"/>
    <property type="project" value="TreeGrafter"/>
</dbReference>
<feature type="domain" description="PIK helical" evidence="8">
    <location>
        <begin position="1486"/>
        <end position="1661"/>
    </location>
</feature>
<dbReference type="PROSITE" id="PS50290">
    <property type="entry name" value="PI3_4_KINASE_3"/>
    <property type="match status" value="1"/>
</dbReference>
<accession>A0A8T0G7T7</accession>
<dbReference type="InterPro" id="IPR016024">
    <property type="entry name" value="ARM-type_fold"/>
</dbReference>
<dbReference type="GO" id="GO:0005737">
    <property type="term" value="C:cytoplasm"/>
    <property type="evidence" value="ECO:0007669"/>
    <property type="project" value="TreeGrafter"/>
</dbReference>
<dbReference type="SMART" id="SM00146">
    <property type="entry name" value="PI3Kc"/>
    <property type="match status" value="1"/>
</dbReference>
<comment type="similarity">
    <text evidence="2">Belongs to the PI3/PI4-kinase family. Type III PI4K subfamily.</text>
</comment>
<dbReference type="PROSITE" id="PS00915">
    <property type="entry name" value="PI3_4_KINASE_1"/>
    <property type="match status" value="1"/>
</dbReference>
<dbReference type="PANTHER" id="PTHR10048:SF15">
    <property type="entry name" value="PHOSPHATIDYLINOSITOL 4-KINASE ALPHA"/>
    <property type="match status" value="1"/>
</dbReference>
<evidence type="ECO:0000256" key="2">
    <source>
        <dbReference type="ARBA" id="ARBA00006209"/>
    </source>
</evidence>
<dbReference type="InterPro" id="IPR011009">
    <property type="entry name" value="Kinase-like_dom_sf"/>
</dbReference>
<reference evidence="9" key="1">
    <citation type="submission" date="2020-06" db="EMBL/GenBank/DDBJ databases">
        <title>WGS assembly of Ceratodon purpureus strain R40.</title>
        <authorList>
            <person name="Carey S.B."/>
            <person name="Jenkins J."/>
            <person name="Shu S."/>
            <person name="Lovell J.T."/>
            <person name="Sreedasyam A."/>
            <person name="Maumus F."/>
            <person name="Tiley G.P."/>
            <person name="Fernandez-Pozo N."/>
            <person name="Barry K."/>
            <person name="Chen C."/>
            <person name="Wang M."/>
            <person name="Lipzen A."/>
            <person name="Daum C."/>
            <person name="Saski C.A."/>
            <person name="Payton A.C."/>
            <person name="Mcbreen J.C."/>
            <person name="Conrad R.E."/>
            <person name="Kollar L.M."/>
            <person name="Olsson S."/>
            <person name="Huttunen S."/>
            <person name="Landis J.B."/>
            <person name="Wickett N.J."/>
            <person name="Johnson M.G."/>
            <person name="Rensing S.A."/>
            <person name="Grimwood J."/>
            <person name="Schmutz J."/>
            <person name="Mcdaniel S.F."/>
        </authorList>
    </citation>
    <scope>NUCLEOTIDE SEQUENCE</scope>
    <source>
        <strain evidence="9">R40</strain>
    </source>
</reference>
<dbReference type="Pfam" id="PF00454">
    <property type="entry name" value="PI3_PI4_kinase"/>
    <property type="match status" value="1"/>
</dbReference>